<dbReference type="EMBL" id="JABAHY010000042">
    <property type="protein sequence ID" value="NLS11248.1"/>
    <property type="molecule type" value="Genomic_DNA"/>
</dbReference>
<gene>
    <name evidence="1" type="ORF">HGQ17_14845</name>
</gene>
<sequence>MANAPSMGIERIRVNVGAKFRPDSTAHVDKVLAKIADEHGDGFELDGYEPSEGVAIFKRESNTLVASHSGNDSMEIRLPQDTKQSDGKKRAVSLTDTYPGYQMTTFEPHRRRAIISKLSDEVIRARDAISNALSVDPWNIQVAQRTDGGFDFSLPPTYRPSKHDDGLNEAATVIIGQPGWYVEADTHTRTGSITLRVRVNEPVAGFFTQPAGG</sequence>
<dbReference type="Proteomes" id="UP000523139">
    <property type="component" value="Unassembled WGS sequence"/>
</dbReference>
<accession>A0A7X8TNG7</accession>
<dbReference type="AlphaFoldDB" id="A0A7X8TNG7"/>
<dbReference type="RefSeq" id="WP_168888730.1">
    <property type="nucleotide sequence ID" value="NZ_JABAHY010000042.1"/>
</dbReference>
<evidence type="ECO:0000313" key="1">
    <source>
        <dbReference type="EMBL" id="NLS11248.1"/>
    </source>
</evidence>
<organism evidence="1 2">
    <name type="scientific">Nesterenkonia sedimenti</name>
    <dbReference type="NCBI Taxonomy" id="1463632"/>
    <lineage>
        <taxon>Bacteria</taxon>
        <taxon>Bacillati</taxon>
        <taxon>Actinomycetota</taxon>
        <taxon>Actinomycetes</taxon>
        <taxon>Micrococcales</taxon>
        <taxon>Micrococcaceae</taxon>
        <taxon>Nesterenkonia</taxon>
    </lineage>
</organism>
<name>A0A7X8TNG7_9MICC</name>
<protein>
    <submittedName>
        <fullName evidence="1">Uncharacterized protein</fullName>
    </submittedName>
</protein>
<reference evidence="1 2" key="1">
    <citation type="submission" date="2020-04" db="EMBL/GenBank/DDBJ databases">
        <title>Nesterenkonia sp. nov., isolated from marine sediment.</title>
        <authorList>
            <person name="Zhang G."/>
        </authorList>
    </citation>
    <scope>NUCLEOTIDE SEQUENCE [LARGE SCALE GENOMIC DNA]</scope>
    <source>
        <strain evidence="1 2">MY13</strain>
    </source>
</reference>
<evidence type="ECO:0000313" key="2">
    <source>
        <dbReference type="Proteomes" id="UP000523139"/>
    </source>
</evidence>
<keyword evidence="2" id="KW-1185">Reference proteome</keyword>
<comment type="caution">
    <text evidence="1">The sequence shown here is derived from an EMBL/GenBank/DDBJ whole genome shotgun (WGS) entry which is preliminary data.</text>
</comment>
<proteinExistence type="predicted"/>